<keyword evidence="2" id="KW-1185">Reference proteome</keyword>
<dbReference type="Proteomes" id="UP000184267">
    <property type="component" value="Unassembled WGS sequence"/>
</dbReference>
<comment type="caution">
    <text evidence="1">The sequence shown here is derived from an EMBL/GenBank/DDBJ whole genome shotgun (WGS) entry which is preliminary data.</text>
</comment>
<dbReference type="AlphaFoldDB" id="A0A1M2VVL8"/>
<name>A0A1M2VVL8_TRAPU</name>
<proteinExistence type="predicted"/>
<accession>A0A1M2VVL8</accession>
<evidence type="ECO:0000313" key="2">
    <source>
        <dbReference type="Proteomes" id="UP000184267"/>
    </source>
</evidence>
<reference evidence="1 2" key="1">
    <citation type="submission" date="2016-10" db="EMBL/GenBank/DDBJ databases">
        <title>Genome sequence of the basidiomycete white-rot fungus Trametes pubescens.</title>
        <authorList>
            <person name="Makela M.R."/>
            <person name="Granchi Z."/>
            <person name="Peng M."/>
            <person name="De Vries R.P."/>
            <person name="Grigoriev I."/>
            <person name="Riley R."/>
            <person name="Hilden K."/>
        </authorList>
    </citation>
    <scope>NUCLEOTIDE SEQUENCE [LARGE SCALE GENOMIC DNA]</scope>
    <source>
        <strain evidence="1 2">FBCC735</strain>
    </source>
</reference>
<organism evidence="1 2">
    <name type="scientific">Trametes pubescens</name>
    <name type="common">White-rot fungus</name>
    <dbReference type="NCBI Taxonomy" id="154538"/>
    <lineage>
        <taxon>Eukaryota</taxon>
        <taxon>Fungi</taxon>
        <taxon>Dikarya</taxon>
        <taxon>Basidiomycota</taxon>
        <taxon>Agaricomycotina</taxon>
        <taxon>Agaricomycetes</taxon>
        <taxon>Polyporales</taxon>
        <taxon>Polyporaceae</taxon>
        <taxon>Trametes</taxon>
    </lineage>
</organism>
<gene>
    <name evidence="1" type="ORF">TRAPUB_11833</name>
</gene>
<evidence type="ECO:0000313" key="1">
    <source>
        <dbReference type="EMBL" id="OJT11643.1"/>
    </source>
</evidence>
<dbReference type="EMBL" id="MNAD01000602">
    <property type="protein sequence ID" value="OJT11643.1"/>
    <property type="molecule type" value="Genomic_DNA"/>
</dbReference>
<sequence>MWVRSQCPLISRAAISESPHAYAGDVVGFFKFREHIFPAYDTAKFCRQTMCRPASFQKRE</sequence>
<protein>
    <submittedName>
        <fullName evidence="1">Uncharacterized protein</fullName>
    </submittedName>
</protein>